<dbReference type="InterPro" id="IPR024079">
    <property type="entry name" value="MetalloPept_cat_dom_sf"/>
</dbReference>
<dbReference type="InterPro" id="IPR033413">
    <property type="entry name" value="DUF5117"/>
</dbReference>
<dbReference type="InterPro" id="IPR032534">
    <property type="entry name" value="EcxA_zinc-bd"/>
</dbReference>
<keyword evidence="7" id="KW-1185">Reference proteome</keyword>
<feature type="domain" description="EcxA zinc-binding" evidence="3">
    <location>
        <begin position="512"/>
        <end position="832"/>
    </location>
</feature>
<dbReference type="EMBL" id="CP022423">
    <property type="protein sequence ID" value="ASM78856.1"/>
    <property type="molecule type" value="Genomic_DNA"/>
</dbReference>
<feature type="domain" description="DUF5118" evidence="5">
    <location>
        <begin position="84"/>
        <end position="130"/>
    </location>
</feature>
<evidence type="ECO:0000259" key="3">
    <source>
        <dbReference type="Pfam" id="PF16313"/>
    </source>
</evidence>
<evidence type="ECO:0000259" key="4">
    <source>
        <dbReference type="Pfam" id="PF17148"/>
    </source>
</evidence>
<reference evidence="6 7" key="1">
    <citation type="submission" date="2017-07" db="EMBL/GenBank/DDBJ databases">
        <title>Complete Genome Sequence of the cosmetic ferment Vitreoscilla filiformis (ATCC15551).</title>
        <authorList>
            <person name="Contreras S."/>
            <person name="Sagory-Zalkind P."/>
            <person name="Blanquart H."/>
            <person name="Iltis A."/>
            <person name="Morand S.C."/>
        </authorList>
    </citation>
    <scope>NUCLEOTIDE SEQUENCE [LARGE SCALE GENOMIC DNA]</scope>
    <source>
        <strain evidence="6 7">ATCC 15551</strain>
    </source>
</reference>
<dbReference type="GO" id="GO:0008237">
    <property type="term" value="F:metallopeptidase activity"/>
    <property type="evidence" value="ECO:0007669"/>
    <property type="project" value="InterPro"/>
</dbReference>
<name>A0A221KIL3_VITFI</name>
<keyword evidence="2" id="KW-0732">Signal</keyword>
<evidence type="ECO:0008006" key="8">
    <source>
        <dbReference type="Google" id="ProtNLM"/>
    </source>
</evidence>
<feature type="compositionally biased region" description="Low complexity" evidence="1">
    <location>
        <begin position="55"/>
        <end position="72"/>
    </location>
</feature>
<protein>
    <recommendedName>
        <fullName evidence="8">Metallopeptidase</fullName>
    </recommendedName>
</protein>
<evidence type="ECO:0000256" key="1">
    <source>
        <dbReference type="SAM" id="MobiDB-lite"/>
    </source>
</evidence>
<dbReference type="PANTHER" id="PTHR38478">
    <property type="entry name" value="PEPTIDASE M1A AND M12B"/>
    <property type="match status" value="1"/>
</dbReference>
<dbReference type="InterPro" id="IPR034032">
    <property type="entry name" value="Zn_MMP-like_bac"/>
</dbReference>
<feature type="domain" description="DUF5117" evidence="4">
    <location>
        <begin position="140"/>
        <end position="342"/>
    </location>
</feature>
<feature type="chain" id="PRO_5012804398" description="Metallopeptidase" evidence="2">
    <location>
        <begin position="27"/>
        <end position="916"/>
    </location>
</feature>
<organism evidence="6 7">
    <name type="scientific">Vitreoscilla filiformis</name>
    <dbReference type="NCBI Taxonomy" id="63"/>
    <lineage>
        <taxon>Bacteria</taxon>
        <taxon>Pseudomonadati</taxon>
        <taxon>Pseudomonadota</taxon>
        <taxon>Betaproteobacteria</taxon>
        <taxon>Neisseriales</taxon>
        <taxon>Neisseriaceae</taxon>
        <taxon>Vitreoscilla</taxon>
    </lineage>
</organism>
<evidence type="ECO:0000313" key="6">
    <source>
        <dbReference type="EMBL" id="ASM78856.1"/>
    </source>
</evidence>
<dbReference type="SUPFAM" id="SSF55486">
    <property type="entry name" value="Metalloproteases ('zincins'), catalytic domain"/>
    <property type="match status" value="1"/>
</dbReference>
<gene>
    <name evidence="6" type="ORF">VITFI_CDS3079</name>
</gene>
<dbReference type="AlphaFoldDB" id="A0A221KIL3"/>
<accession>A0A221KIL3</accession>
<feature type="region of interest" description="Disordered" evidence="1">
    <location>
        <begin position="55"/>
        <end position="80"/>
    </location>
</feature>
<dbReference type="PANTHER" id="PTHR38478:SF1">
    <property type="entry name" value="ZINC DEPENDENT METALLOPROTEASE DOMAIN LIPOPROTEIN"/>
    <property type="match status" value="1"/>
</dbReference>
<evidence type="ECO:0000256" key="2">
    <source>
        <dbReference type="SAM" id="SignalP"/>
    </source>
</evidence>
<proteinExistence type="predicted"/>
<evidence type="ECO:0000259" key="5">
    <source>
        <dbReference type="Pfam" id="PF17162"/>
    </source>
</evidence>
<dbReference type="Pfam" id="PF16313">
    <property type="entry name" value="DUF4953"/>
    <property type="match status" value="1"/>
</dbReference>
<evidence type="ECO:0000313" key="7">
    <source>
        <dbReference type="Proteomes" id="UP000199729"/>
    </source>
</evidence>
<dbReference type="Gene3D" id="3.40.390.10">
    <property type="entry name" value="Collagenase (Catalytic Domain)"/>
    <property type="match status" value="1"/>
</dbReference>
<dbReference type="KEGG" id="vff:VITFI_CDS3079"/>
<dbReference type="Pfam" id="PF17162">
    <property type="entry name" value="DUF5118"/>
    <property type="match status" value="1"/>
</dbReference>
<dbReference type="Proteomes" id="UP000199729">
    <property type="component" value="Chromosome"/>
</dbReference>
<dbReference type="CDD" id="cd04276">
    <property type="entry name" value="ZnMc_MMP_like_2"/>
    <property type="match status" value="1"/>
</dbReference>
<feature type="signal peptide" evidence="2">
    <location>
        <begin position="1"/>
        <end position="26"/>
    </location>
</feature>
<dbReference type="Pfam" id="PF17148">
    <property type="entry name" value="DUF5117"/>
    <property type="match status" value="1"/>
</dbReference>
<sequence length="916" mass="101117">MSQPRLLRIVAIMMVAGLLTPRVGGAQSAVEGAAGSARTSGVAACTALPPEPVAAPASGAGASTPASGTPAAKPRAPTSAEAGKPFAEVVREAQCTPGLVPVWRKDDRVWLEIPAELLNQPLLFSVNVSQSAGERGLYAGQMGPNWLIEFRRTPSGMQLLARNTDFRPGDDPALQRTVSQSFSDSLLAALPLASAPHPERKSVLIDAGFLLGDLMAYGSAVEVAYRLPFGLDRSNSSIESAQGTDNATSISVRQHYVLPRLPSPSQQASAPGWSLPSTLPDPRSFFVGVVYNFRKLPEQPMRPRVADGRIGHFNDAYHDYSHNPKKFDPKVYIINRWRLEKKDPAAALSEPVQPIVYWLDQNIPERYRAAVAAGVLEWNKAFERIGFKNAIEVRQQPQGADFDTLDANHASIRWYIGSDASVAVGPRNADPRSGEIIDADIALADVFSRSPRQWLVENDVNATPAPPLPNLRSWWERDHSGDKCHYASEAAQQMHFALDILEARGELTPDSPEADAFVQSVLKETIMHEVGHTLGLKHNFRASTAFSPAHLRNPVLTAEQGISGSVMDYNAYNLPLRGEPRTTMVQPTLGPYDYWAIEYAYKPLPPEQEAEALERIASRSHEPGLAFADDADVDGPNAVDPRDNRHDLGNDPMGWSERKIRLARELWTHVQNREPQPGDDVQRARRGLVRGFRHLQGVPEILAKHVGGMSAERPDPKAPGRPLYRPIDAARQREALRLLTTELFEVGSFRFKPEFLAAIAPEYREWGRPSPVSIPTLVLQYQSQALSRIFNAGTVQRVLDTPNYLPAAQRASALRLDEVFQTLQDAIWKEARNRQEVELMRRNLQREHLRLLVLCLRNPEALPADGISLLRWHAQRLQTELKGAAAQGGLSLMSRAHYADSLKWLSEALSAGMTRN</sequence>
<dbReference type="InterPro" id="IPR033428">
    <property type="entry name" value="DUF5118"/>
</dbReference>